<comment type="cofactor">
    <cofactor evidence="1 13">
        <name>heme</name>
        <dbReference type="ChEBI" id="CHEBI:30413"/>
    </cofactor>
</comment>
<dbReference type="PRINTS" id="PR00463">
    <property type="entry name" value="EP450I"/>
</dbReference>
<proteinExistence type="inferred from homology"/>
<evidence type="ECO:0000256" key="10">
    <source>
        <dbReference type="ARBA" id="ARBA00023004"/>
    </source>
</evidence>
<evidence type="ECO:0000256" key="12">
    <source>
        <dbReference type="ARBA" id="ARBA00023136"/>
    </source>
</evidence>
<reference evidence="15" key="1">
    <citation type="submission" date="2022-12" db="EMBL/GenBank/DDBJ databases">
        <authorList>
            <person name="Alioto T."/>
            <person name="Alioto T."/>
            <person name="Gomez Garrido J."/>
        </authorList>
    </citation>
    <scope>NUCLEOTIDE SEQUENCE</scope>
</reference>
<evidence type="ECO:0000256" key="5">
    <source>
        <dbReference type="ARBA" id="ARBA00022617"/>
    </source>
</evidence>
<feature type="binding site" description="axial binding residue" evidence="13">
    <location>
        <position position="436"/>
    </location>
    <ligand>
        <name>heme</name>
        <dbReference type="ChEBI" id="CHEBI:30413"/>
    </ligand>
    <ligandPart>
        <name>Fe</name>
        <dbReference type="ChEBI" id="CHEBI:18248"/>
    </ligandPart>
</feature>
<dbReference type="InterPro" id="IPR050182">
    <property type="entry name" value="Cytochrome_P450_fam2"/>
</dbReference>
<gene>
    <name evidence="15" type="ORF">PODLI_1B000219</name>
</gene>
<dbReference type="GO" id="GO:0006805">
    <property type="term" value="P:xenobiotic metabolic process"/>
    <property type="evidence" value="ECO:0007669"/>
    <property type="project" value="TreeGrafter"/>
</dbReference>
<dbReference type="GO" id="GO:0005506">
    <property type="term" value="F:iron ion binding"/>
    <property type="evidence" value="ECO:0007669"/>
    <property type="project" value="InterPro"/>
</dbReference>
<evidence type="ECO:0000256" key="9">
    <source>
        <dbReference type="ARBA" id="ARBA00023002"/>
    </source>
</evidence>
<dbReference type="GO" id="GO:0019373">
    <property type="term" value="P:epoxygenase P450 pathway"/>
    <property type="evidence" value="ECO:0007669"/>
    <property type="project" value="TreeGrafter"/>
</dbReference>
<comment type="similarity">
    <text evidence="4 14">Belongs to the cytochrome P450 family.</text>
</comment>
<evidence type="ECO:0000313" key="15">
    <source>
        <dbReference type="EMBL" id="CAI5780754.1"/>
    </source>
</evidence>
<dbReference type="GO" id="GO:0008392">
    <property type="term" value="F:arachidonate epoxygenase activity"/>
    <property type="evidence" value="ECO:0007669"/>
    <property type="project" value="TreeGrafter"/>
</dbReference>
<keyword evidence="8" id="KW-0492">Microsome</keyword>
<dbReference type="InterPro" id="IPR001128">
    <property type="entry name" value="Cyt_P450"/>
</dbReference>
<evidence type="ECO:0000313" key="16">
    <source>
        <dbReference type="Proteomes" id="UP001178461"/>
    </source>
</evidence>
<comment type="subcellular location">
    <subcellularLocation>
        <location evidence="3">Endoplasmic reticulum membrane</location>
    </subcellularLocation>
    <subcellularLocation>
        <location evidence="2">Microsome membrane</location>
    </subcellularLocation>
</comment>
<keyword evidence="16" id="KW-1185">Reference proteome</keyword>
<dbReference type="PROSITE" id="PS00086">
    <property type="entry name" value="CYTOCHROME_P450"/>
    <property type="match status" value="1"/>
</dbReference>
<dbReference type="EMBL" id="OX395133">
    <property type="protein sequence ID" value="CAI5780754.1"/>
    <property type="molecule type" value="Genomic_DNA"/>
</dbReference>
<dbReference type="FunFam" id="1.10.630.10:FF:000001">
    <property type="entry name" value="Cytochrome P450, family 2"/>
    <property type="match status" value="1"/>
</dbReference>
<dbReference type="Proteomes" id="UP001178461">
    <property type="component" value="Chromosome 8"/>
</dbReference>
<accession>A0AA35KNB2</accession>
<evidence type="ECO:0000256" key="13">
    <source>
        <dbReference type="PIRSR" id="PIRSR602401-1"/>
    </source>
</evidence>
<evidence type="ECO:0000256" key="4">
    <source>
        <dbReference type="ARBA" id="ARBA00010617"/>
    </source>
</evidence>
<dbReference type="CDD" id="cd11026">
    <property type="entry name" value="CYP2"/>
    <property type="match status" value="1"/>
</dbReference>
<keyword evidence="6 13" id="KW-0479">Metal-binding</keyword>
<dbReference type="InterPro" id="IPR036396">
    <property type="entry name" value="Cyt_P450_sf"/>
</dbReference>
<dbReference type="PRINTS" id="PR00385">
    <property type="entry name" value="P450"/>
</dbReference>
<dbReference type="InterPro" id="IPR017972">
    <property type="entry name" value="Cyt_P450_CS"/>
</dbReference>
<keyword evidence="5 13" id="KW-0349">Heme</keyword>
<evidence type="ECO:0000256" key="8">
    <source>
        <dbReference type="ARBA" id="ARBA00022848"/>
    </source>
</evidence>
<dbReference type="Pfam" id="PF00067">
    <property type="entry name" value="p450"/>
    <property type="match status" value="1"/>
</dbReference>
<dbReference type="GO" id="GO:0005789">
    <property type="term" value="C:endoplasmic reticulum membrane"/>
    <property type="evidence" value="ECO:0007669"/>
    <property type="project" value="UniProtKB-SubCell"/>
</dbReference>
<evidence type="ECO:0000256" key="7">
    <source>
        <dbReference type="ARBA" id="ARBA00022824"/>
    </source>
</evidence>
<dbReference type="Gene3D" id="1.10.630.10">
    <property type="entry name" value="Cytochrome P450"/>
    <property type="match status" value="1"/>
</dbReference>
<evidence type="ECO:0000256" key="3">
    <source>
        <dbReference type="ARBA" id="ARBA00004586"/>
    </source>
</evidence>
<keyword evidence="11 14" id="KW-0503">Monooxygenase</keyword>
<evidence type="ECO:0000256" key="6">
    <source>
        <dbReference type="ARBA" id="ARBA00022723"/>
    </source>
</evidence>
<dbReference type="InterPro" id="IPR002401">
    <property type="entry name" value="Cyt_P450_E_grp-I"/>
</dbReference>
<dbReference type="GO" id="GO:0020037">
    <property type="term" value="F:heme binding"/>
    <property type="evidence" value="ECO:0007669"/>
    <property type="project" value="InterPro"/>
</dbReference>
<evidence type="ECO:0000256" key="2">
    <source>
        <dbReference type="ARBA" id="ARBA00004524"/>
    </source>
</evidence>
<dbReference type="PANTHER" id="PTHR24300">
    <property type="entry name" value="CYTOCHROME P450 508A4-RELATED"/>
    <property type="match status" value="1"/>
</dbReference>
<keyword evidence="10 13" id="KW-0408">Iron</keyword>
<evidence type="ECO:0000256" key="11">
    <source>
        <dbReference type="ARBA" id="ARBA00023033"/>
    </source>
</evidence>
<keyword evidence="9 14" id="KW-0560">Oxidoreductase</keyword>
<keyword evidence="7" id="KW-0256">Endoplasmic reticulum</keyword>
<dbReference type="GO" id="GO:0016712">
    <property type="term" value="F:oxidoreductase activity, acting on paired donors, with incorporation or reduction of molecular oxygen, reduced flavin or flavoprotein as one donor, and incorporation of one atom of oxygen"/>
    <property type="evidence" value="ECO:0007669"/>
    <property type="project" value="TreeGrafter"/>
</dbReference>
<dbReference type="AlphaFoldDB" id="A0AA35KNB2"/>
<evidence type="ECO:0000256" key="1">
    <source>
        <dbReference type="ARBA" id="ARBA00001971"/>
    </source>
</evidence>
<dbReference type="PANTHER" id="PTHR24300:SF424">
    <property type="entry name" value="CYTOCHROME P450"/>
    <property type="match status" value="1"/>
</dbReference>
<keyword evidence="12" id="KW-0472">Membrane</keyword>
<sequence length="493" mass="56136">MELLSGSLFLLLCVCGVLFLGLAWKGKGRLPPGPTPLPILGNFLQLDPNNMLKSLEKLREAHGSVFTIYLGLRRVVVLSSYKVVKEALVDQAEDFNARGQLPSFSKDFNEHGVTFSNGDRWRQLRRFSLTTLRNFGMGKRSIEERIQEEARCLAEEFCKLQGTPFDPTVVISRAVSNVICSIVFGNRFQYDDEKFITLSELITERFRVGSLPPSQLYNIFPEIMEKIPGSHHAGSKCSQGIIHFIEERIKIQQASLDPSDPHNYIDCFLVKMDQEKNNPASEFCMENLVMATFNLFFAGTETIGTTLRYGFLTMLKYPQIQEKLHEEIDRVIGRDRTPASEDRNKMPYMEAVVHEIQRFSDILPMNLPRMARKDIHFRGYVIPKGTYIYPLLSSVHYDSEEHSNPQEFDPGRFLDSQGCFKKLEAFMPFSAGKRMCIGEGLARMELFLFFTTILQSFTLQSPVPPSQISLAPVAVGLGKVPPKYQLSACWRQR</sequence>
<evidence type="ECO:0000256" key="14">
    <source>
        <dbReference type="RuleBase" id="RU000461"/>
    </source>
</evidence>
<name>A0AA35KNB2_9SAUR</name>
<dbReference type="SUPFAM" id="SSF48264">
    <property type="entry name" value="Cytochrome P450"/>
    <property type="match status" value="1"/>
</dbReference>
<organism evidence="15 16">
    <name type="scientific">Podarcis lilfordi</name>
    <name type="common">Lilford's wall lizard</name>
    <dbReference type="NCBI Taxonomy" id="74358"/>
    <lineage>
        <taxon>Eukaryota</taxon>
        <taxon>Metazoa</taxon>
        <taxon>Chordata</taxon>
        <taxon>Craniata</taxon>
        <taxon>Vertebrata</taxon>
        <taxon>Euteleostomi</taxon>
        <taxon>Lepidosauria</taxon>
        <taxon>Squamata</taxon>
        <taxon>Bifurcata</taxon>
        <taxon>Unidentata</taxon>
        <taxon>Episquamata</taxon>
        <taxon>Laterata</taxon>
        <taxon>Lacertibaenia</taxon>
        <taxon>Lacertidae</taxon>
        <taxon>Podarcis</taxon>
    </lineage>
</organism>
<protein>
    <submittedName>
        <fullName evidence="15">Cytochrome P450 2G1-like</fullName>
    </submittedName>
</protein>